<evidence type="ECO:0000256" key="3">
    <source>
        <dbReference type="ARBA" id="ARBA00022692"/>
    </source>
</evidence>
<dbReference type="GO" id="GO:0005886">
    <property type="term" value="C:plasma membrane"/>
    <property type="evidence" value="ECO:0007669"/>
    <property type="project" value="TreeGrafter"/>
</dbReference>
<dbReference type="GO" id="GO:0015205">
    <property type="term" value="F:nucleobase transmembrane transporter activity"/>
    <property type="evidence" value="ECO:0007669"/>
    <property type="project" value="TreeGrafter"/>
</dbReference>
<evidence type="ECO:0000313" key="8">
    <source>
        <dbReference type="EMBL" id="KAK1267365.1"/>
    </source>
</evidence>
<feature type="transmembrane region" description="Helical" evidence="7">
    <location>
        <begin position="241"/>
        <end position="259"/>
    </location>
</feature>
<feature type="transmembrane region" description="Helical" evidence="7">
    <location>
        <begin position="124"/>
        <end position="146"/>
    </location>
</feature>
<dbReference type="FunFam" id="1.10.4160.10:FF:000001">
    <property type="entry name" value="Uracil permease, putative"/>
    <property type="match status" value="1"/>
</dbReference>
<feature type="transmembrane region" description="Helical" evidence="7">
    <location>
        <begin position="279"/>
        <end position="299"/>
    </location>
</feature>
<evidence type="ECO:0000256" key="2">
    <source>
        <dbReference type="ARBA" id="ARBA00008974"/>
    </source>
</evidence>
<protein>
    <submittedName>
        <fullName evidence="8">Uncharacterized protein</fullName>
    </submittedName>
</protein>
<feature type="region of interest" description="Disordered" evidence="6">
    <location>
        <begin position="46"/>
        <end position="77"/>
    </location>
</feature>
<feature type="transmembrane region" description="Helical" evidence="7">
    <location>
        <begin position="357"/>
        <end position="381"/>
    </location>
</feature>
<feature type="transmembrane region" description="Helical" evidence="7">
    <location>
        <begin position="393"/>
        <end position="414"/>
    </location>
</feature>
<comment type="similarity">
    <text evidence="2">Belongs to the purine-cytosine permease (2.A.39) family.</text>
</comment>
<dbReference type="AlphaFoldDB" id="A0AAV9ATE5"/>
<proteinExistence type="inferred from homology"/>
<accession>A0AAV9ATE5</accession>
<gene>
    <name evidence="8" type="ORF">QJS04_geneDACA000247</name>
</gene>
<feature type="transmembrane region" description="Helical" evidence="7">
    <location>
        <begin position="426"/>
        <end position="450"/>
    </location>
</feature>
<reference evidence="8" key="2">
    <citation type="submission" date="2023-06" db="EMBL/GenBank/DDBJ databases">
        <authorList>
            <person name="Ma L."/>
            <person name="Liu K.-W."/>
            <person name="Li Z."/>
            <person name="Hsiao Y.-Y."/>
            <person name="Qi Y."/>
            <person name="Fu T."/>
            <person name="Tang G."/>
            <person name="Zhang D."/>
            <person name="Sun W.-H."/>
            <person name="Liu D.-K."/>
            <person name="Li Y."/>
            <person name="Chen G.-Z."/>
            <person name="Liu X.-D."/>
            <person name="Liao X.-Y."/>
            <person name="Jiang Y.-T."/>
            <person name="Yu X."/>
            <person name="Hao Y."/>
            <person name="Huang J."/>
            <person name="Zhao X.-W."/>
            <person name="Ke S."/>
            <person name="Chen Y.-Y."/>
            <person name="Wu W.-L."/>
            <person name="Hsu J.-L."/>
            <person name="Lin Y.-F."/>
            <person name="Huang M.-D."/>
            <person name="Li C.-Y."/>
            <person name="Huang L."/>
            <person name="Wang Z.-W."/>
            <person name="Zhao X."/>
            <person name="Zhong W.-Y."/>
            <person name="Peng D.-H."/>
            <person name="Ahmad S."/>
            <person name="Lan S."/>
            <person name="Zhang J.-S."/>
            <person name="Tsai W.-C."/>
            <person name="Van De Peer Y."/>
            <person name="Liu Z.-J."/>
        </authorList>
    </citation>
    <scope>NUCLEOTIDE SEQUENCE</scope>
    <source>
        <strain evidence="8">SCP</strain>
        <tissue evidence="8">Leaves</tissue>
    </source>
</reference>
<feature type="transmembrane region" description="Helical" evidence="7">
    <location>
        <begin position="90"/>
        <end position="112"/>
    </location>
</feature>
<dbReference type="Proteomes" id="UP001179952">
    <property type="component" value="Unassembled WGS sequence"/>
</dbReference>
<keyword evidence="4 7" id="KW-1133">Transmembrane helix</keyword>
<dbReference type="PANTHER" id="PTHR30618">
    <property type="entry name" value="NCS1 FAMILY PURINE/PYRIMIDINE TRANSPORTER"/>
    <property type="match status" value="1"/>
</dbReference>
<comment type="subcellular location">
    <subcellularLocation>
        <location evidence="1">Membrane</location>
        <topology evidence="1">Multi-pass membrane protein</topology>
    </subcellularLocation>
</comment>
<dbReference type="PANTHER" id="PTHR30618:SF0">
    <property type="entry name" value="PURINE-URACIL PERMEASE NCS1"/>
    <property type="match status" value="1"/>
</dbReference>
<dbReference type="EMBL" id="JAUJYN010000007">
    <property type="protein sequence ID" value="KAK1267365.1"/>
    <property type="molecule type" value="Genomic_DNA"/>
</dbReference>
<name>A0AAV9ATE5_ACOGR</name>
<dbReference type="Pfam" id="PF02133">
    <property type="entry name" value="Transp_cyt_pur"/>
    <property type="match status" value="1"/>
</dbReference>
<reference evidence="8" key="1">
    <citation type="journal article" date="2023" name="Nat. Commun.">
        <title>Diploid and tetraploid genomes of Acorus and the evolution of monocots.</title>
        <authorList>
            <person name="Ma L."/>
            <person name="Liu K.W."/>
            <person name="Li Z."/>
            <person name="Hsiao Y.Y."/>
            <person name="Qi Y."/>
            <person name="Fu T."/>
            <person name="Tang G.D."/>
            <person name="Zhang D."/>
            <person name="Sun W.H."/>
            <person name="Liu D.K."/>
            <person name="Li Y."/>
            <person name="Chen G.Z."/>
            <person name="Liu X.D."/>
            <person name="Liao X.Y."/>
            <person name="Jiang Y.T."/>
            <person name="Yu X."/>
            <person name="Hao Y."/>
            <person name="Huang J."/>
            <person name="Zhao X.W."/>
            <person name="Ke S."/>
            <person name="Chen Y.Y."/>
            <person name="Wu W.L."/>
            <person name="Hsu J.L."/>
            <person name="Lin Y.F."/>
            <person name="Huang M.D."/>
            <person name="Li C.Y."/>
            <person name="Huang L."/>
            <person name="Wang Z.W."/>
            <person name="Zhao X."/>
            <person name="Zhong W.Y."/>
            <person name="Peng D.H."/>
            <person name="Ahmad S."/>
            <person name="Lan S."/>
            <person name="Zhang J.S."/>
            <person name="Tsai W.C."/>
            <person name="Van de Peer Y."/>
            <person name="Liu Z.J."/>
        </authorList>
    </citation>
    <scope>NUCLEOTIDE SEQUENCE</scope>
    <source>
        <strain evidence="8">SCP</strain>
    </source>
</reference>
<dbReference type="InterPro" id="IPR045225">
    <property type="entry name" value="Uracil/uridine/allantoin_perm"/>
</dbReference>
<evidence type="ECO:0000256" key="5">
    <source>
        <dbReference type="ARBA" id="ARBA00023136"/>
    </source>
</evidence>
<dbReference type="Gene3D" id="1.10.4160.10">
    <property type="entry name" value="Hydantoin permease"/>
    <property type="match status" value="1"/>
</dbReference>
<evidence type="ECO:0000256" key="6">
    <source>
        <dbReference type="SAM" id="MobiDB-lite"/>
    </source>
</evidence>
<keyword evidence="5 7" id="KW-0472">Membrane</keyword>
<feature type="transmembrane region" description="Helical" evidence="7">
    <location>
        <begin position="470"/>
        <end position="497"/>
    </location>
</feature>
<organism evidence="8 9">
    <name type="scientific">Acorus gramineus</name>
    <name type="common">Dwarf sweet flag</name>
    <dbReference type="NCBI Taxonomy" id="55184"/>
    <lineage>
        <taxon>Eukaryota</taxon>
        <taxon>Viridiplantae</taxon>
        <taxon>Streptophyta</taxon>
        <taxon>Embryophyta</taxon>
        <taxon>Tracheophyta</taxon>
        <taxon>Spermatophyta</taxon>
        <taxon>Magnoliopsida</taxon>
        <taxon>Liliopsida</taxon>
        <taxon>Acoraceae</taxon>
        <taxon>Acorus</taxon>
    </lineage>
</organism>
<evidence type="ECO:0000256" key="7">
    <source>
        <dbReference type="SAM" id="Phobius"/>
    </source>
</evidence>
<sequence>MESKLLNNHKPTLPIISQPKLTLIFKTPTHISFPARTQFPILLPPPPPTQPCKTHAKPNPLDFPPDPTLTNPDLAPTTPSDRTFTWRDLASLWVGLVVGVPTYYLACTLVGLGMSWSQGIATIVLANLILLVPLILTGHAGAKYGIPFPVLARASFGVRGSHLPALLRALVGCGWFGIESWIGGEAVYLLLPRALKLSVLARTVHWLGASPLEFLCFALFWCAQLAIVLRGVEGIRDLEKYAAPVLVFLTAWLVCWACVKAGGLHNMLSMTSKLTRSEFWAVFFPSLTANIGFWATLALNIPDFTRYARTQTDQVIGQAGLPVFMGLFAFAGLAVTSSTEPIFGRLIADPIRLLGEIGGPIVLPIAILGISLATITTNIAANVVAPANALVNLAPAFFTFERGAVLTALLGVAFQPWRLLKSSDSFVYTWLVGYSALLGPIGCIVLVDYFALRHTVLNVSALYSADAEGPYYYCCGYNLGAVAALVIGVLPVVPGFLHKVGVLSSVSELFVIAYNNSWFVGSFVAGFVYWVLSGFGKRQGMGENRGSPVLG</sequence>
<dbReference type="InterPro" id="IPR001248">
    <property type="entry name" value="Pur-cyt_permease"/>
</dbReference>
<comment type="caution">
    <text evidence="8">The sequence shown here is derived from an EMBL/GenBank/DDBJ whole genome shotgun (WGS) entry which is preliminary data.</text>
</comment>
<evidence type="ECO:0000313" key="9">
    <source>
        <dbReference type="Proteomes" id="UP001179952"/>
    </source>
</evidence>
<keyword evidence="9" id="KW-1185">Reference proteome</keyword>
<evidence type="ECO:0000256" key="1">
    <source>
        <dbReference type="ARBA" id="ARBA00004141"/>
    </source>
</evidence>
<feature type="transmembrane region" description="Helical" evidence="7">
    <location>
        <begin position="166"/>
        <end position="191"/>
    </location>
</feature>
<keyword evidence="3 7" id="KW-0812">Transmembrane</keyword>
<evidence type="ECO:0000256" key="4">
    <source>
        <dbReference type="ARBA" id="ARBA00022989"/>
    </source>
</evidence>
<feature type="transmembrane region" description="Helical" evidence="7">
    <location>
        <begin position="509"/>
        <end position="532"/>
    </location>
</feature>
<feature type="transmembrane region" description="Helical" evidence="7">
    <location>
        <begin position="319"/>
        <end position="336"/>
    </location>
</feature>
<feature type="transmembrane region" description="Helical" evidence="7">
    <location>
        <begin position="212"/>
        <end position="229"/>
    </location>
</feature>
<dbReference type="CDD" id="cd11485">
    <property type="entry name" value="SLC-NCS1sbd_YbbW-like"/>
    <property type="match status" value="1"/>
</dbReference>